<dbReference type="Gene3D" id="3.40.640.10">
    <property type="entry name" value="Type I PLP-dependent aspartate aminotransferase-like (Major domain)"/>
    <property type="match status" value="1"/>
</dbReference>
<dbReference type="InterPro" id="IPR015421">
    <property type="entry name" value="PyrdxlP-dep_Trfase_major"/>
</dbReference>
<evidence type="ECO:0000313" key="3">
    <source>
        <dbReference type="EMBL" id="AYD41401.1"/>
    </source>
</evidence>
<dbReference type="EMBL" id="CP032416">
    <property type="protein sequence ID" value="AYD41401.1"/>
    <property type="molecule type" value="Genomic_DNA"/>
</dbReference>
<dbReference type="Gene3D" id="3.90.1150.10">
    <property type="entry name" value="Aspartate Aminotransferase, domain 1"/>
    <property type="match status" value="1"/>
</dbReference>
<evidence type="ECO:0000259" key="2">
    <source>
        <dbReference type="Pfam" id="PF00155"/>
    </source>
</evidence>
<dbReference type="OrthoDB" id="9802328at2"/>
<dbReference type="RefSeq" id="WP_119974194.1">
    <property type="nucleotide sequence ID" value="NZ_CP032416.1"/>
</dbReference>
<dbReference type="KEGG" id="cfer:D4Z93_02175"/>
<dbReference type="Pfam" id="PF00155">
    <property type="entry name" value="Aminotran_1_2"/>
    <property type="match status" value="1"/>
</dbReference>
<reference evidence="3 4" key="1">
    <citation type="journal article" date="2019" name="Int. J. Syst. Evol. Microbiol.">
        <title>Clostridium fermenticellae sp. nov., isolated from the mud in a fermentation cellar for the production of the Chinese liquor, baijiu.</title>
        <authorList>
            <person name="Xu P.X."/>
            <person name="Chai L.J."/>
            <person name="Qiu T."/>
            <person name="Zhang X.J."/>
            <person name="Lu Z.M."/>
            <person name="Xiao C."/>
            <person name="Wang S.T."/>
            <person name="Shen C.H."/>
            <person name="Shi J.S."/>
            <person name="Xu Z.H."/>
        </authorList>
    </citation>
    <scope>NUCLEOTIDE SEQUENCE [LARGE SCALE GENOMIC DNA]</scope>
    <source>
        <strain evidence="3 4">JN500901</strain>
    </source>
</reference>
<sequence length="398" mass="44494">MVSKEMHELGAKRSVIRELFEYGKQQAAVVGKENVYDFSIGNPTIPAPKCVEESIIELIKTVDPVEIHGYTSAQGDFEVRKGLADYMNGTFNCNLGAENFYMTCGAAASLTITLKALTVDSTDEFIIIAPYFPEYQVFIKNAGAKVVVIPADTKSFQIQMNLLEESINSHTKGIIINSPNNPSGVVYSENTLKSLADLLKKKSKEYNKPLYLISDEPYREIVYDGIKVPYVPSYYENTIVCYSYSKSLSLPGERIGYILVPDCVENDQDIYTAICGAGRSLGYVCAPSLFQKVILKCMGKTSDMALYDDNRKLLYDGLSKMGYQCVRPDGAFYLFVKSLEGDSVKFSENAKKYNLLIVPADDFGCPGYVRVSYCVDPEMIKRSFDAFQKLKDLYKTEK</sequence>
<dbReference type="Proteomes" id="UP000266301">
    <property type="component" value="Chromosome"/>
</dbReference>
<keyword evidence="1 3" id="KW-0032">Aminotransferase</keyword>
<keyword evidence="1 3" id="KW-0808">Transferase</keyword>
<keyword evidence="4" id="KW-1185">Reference proteome</keyword>
<dbReference type="InterPro" id="IPR015422">
    <property type="entry name" value="PyrdxlP-dep_Trfase_small"/>
</dbReference>
<comment type="cofactor">
    <cofactor evidence="1">
        <name>pyridoxal 5'-phosphate</name>
        <dbReference type="ChEBI" id="CHEBI:597326"/>
    </cofactor>
</comment>
<dbReference type="SUPFAM" id="SSF53383">
    <property type="entry name" value="PLP-dependent transferases"/>
    <property type="match status" value="1"/>
</dbReference>
<organism evidence="3 4">
    <name type="scientific">Clostridium fermenticellae</name>
    <dbReference type="NCBI Taxonomy" id="2068654"/>
    <lineage>
        <taxon>Bacteria</taxon>
        <taxon>Bacillati</taxon>
        <taxon>Bacillota</taxon>
        <taxon>Clostridia</taxon>
        <taxon>Eubacteriales</taxon>
        <taxon>Clostridiaceae</taxon>
        <taxon>Clostridium</taxon>
    </lineage>
</organism>
<evidence type="ECO:0000256" key="1">
    <source>
        <dbReference type="RuleBase" id="RU000481"/>
    </source>
</evidence>
<protein>
    <recommendedName>
        <fullName evidence="1">Aminotransferase</fullName>
        <ecNumber evidence="1">2.6.1.-</ecNumber>
    </recommendedName>
</protein>
<name>A0A386H6K7_9CLOT</name>
<dbReference type="PRINTS" id="PR00753">
    <property type="entry name" value="ACCSYNTHASE"/>
</dbReference>
<dbReference type="PANTHER" id="PTHR42691:SF1">
    <property type="entry name" value="ASPARTATE AMINOTRANSFERASE YHDR-RELATED"/>
    <property type="match status" value="1"/>
</dbReference>
<dbReference type="NCBIfam" id="NF005305">
    <property type="entry name" value="PRK06836.1"/>
    <property type="match status" value="1"/>
</dbReference>
<accession>A0A386H6K7</accession>
<dbReference type="PROSITE" id="PS00105">
    <property type="entry name" value="AA_TRANSFER_CLASS_1"/>
    <property type="match status" value="1"/>
</dbReference>
<dbReference type="InterPro" id="IPR004839">
    <property type="entry name" value="Aminotransferase_I/II_large"/>
</dbReference>
<evidence type="ECO:0000313" key="4">
    <source>
        <dbReference type="Proteomes" id="UP000266301"/>
    </source>
</evidence>
<dbReference type="InterPro" id="IPR015424">
    <property type="entry name" value="PyrdxlP-dep_Trfase"/>
</dbReference>
<dbReference type="InterPro" id="IPR004838">
    <property type="entry name" value="NHTrfase_class1_PyrdxlP-BS"/>
</dbReference>
<feature type="domain" description="Aminotransferase class I/classII large" evidence="2">
    <location>
        <begin position="34"/>
        <end position="385"/>
    </location>
</feature>
<dbReference type="EC" id="2.6.1.-" evidence="1"/>
<dbReference type="GO" id="GO:0008483">
    <property type="term" value="F:transaminase activity"/>
    <property type="evidence" value="ECO:0007669"/>
    <property type="project" value="UniProtKB-KW"/>
</dbReference>
<dbReference type="GO" id="GO:0030170">
    <property type="term" value="F:pyridoxal phosphate binding"/>
    <property type="evidence" value="ECO:0007669"/>
    <property type="project" value="InterPro"/>
</dbReference>
<dbReference type="PANTHER" id="PTHR42691">
    <property type="entry name" value="ASPARTATE AMINOTRANSFERASE YHDR-RELATED"/>
    <property type="match status" value="1"/>
</dbReference>
<dbReference type="CDD" id="cd00609">
    <property type="entry name" value="AAT_like"/>
    <property type="match status" value="1"/>
</dbReference>
<comment type="similarity">
    <text evidence="1">Belongs to the class-I pyridoxal-phosphate-dependent aminotransferase family.</text>
</comment>
<proteinExistence type="inferred from homology"/>
<gene>
    <name evidence="3" type="ORF">D4Z93_02175</name>
</gene>
<dbReference type="AlphaFoldDB" id="A0A386H6K7"/>